<gene>
    <name evidence="1" type="ORF">A2319_05665</name>
</gene>
<sequence>MPTNNVIFCPSCRQSKNIDSLQHLVNSNKIFLTYGLCQKCRFAIMGVEIKQKLTSTSMSILVDFDKKEFANFNKRAKISVNDVLDIKETLEFPAFVQSISKKITN</sequence>
<protein>
    <submittedName>
        <fullName evidence="1">Uncharacterized protein</fullName>
    </submittedName>
</protein>
<organism evidence="1 2">
    <name type="scientific">Candidatus Kerfeldbacteria bacterium RIFOXYB2_FULL_38_14</name>
    <dbReference type="NCBI Taxonomy" id="1798547"/>
    <lineage>
        <taxon>Bacteria</taxon>
        <taxon>Candidatus Kerfeldiibacteriota</taxon>
    </lineage>
</organism>
<dbReference type="EMBL" id="MHKI01000022">
    <property type="protein sequence ID" value="OGY86306.1"/>
    <property type="molecule type" value="Genomic_DNA"/>
</dbReference>
<evidence type="ECO:0000313" key="2">
    <source>
        <dbReference type="Proteomes" id="UP000176420"/>
    </source>
</evidence>
<accession>A0A1G2BC67</accession>
<proteinExistence type="predicted"/>
<comment type="caution">
    <text evidence="1">The sequence shown here is derived from an EMBL/GenBank/DDBJ whole genome shotgun (WGS) entry which is preliminary data.</text>
</comment>
<reference evidence="1 2" key="1">
    <citation type="journal article" date="2016" name="Nat. Commun.">
        <title>Thousands of microbial genomes shed light on interconnected biogeochemical processes in an aquifer system.</title>
        <authorList>
            <person name="Anantharaman K."/>
            <person name="Brown C.T."/>
            <person name="Hug L.A."/>
            <person name="Sharon I."/>
            <person name="Castelle C.J."/>
            <person name="Probst A.J."/>
            <person name="Thomas B.C."/>
            <person name="Singh A."/>
            <person name="Wilkins M.J."/>
            <person name="Karaoz U."/>
            <person name="Brodie E.L."/>
            <person name="Williams K.H."/>
            <person name="Hubbard S.S."/>
            <person name="Banfield J.F."/>
        </authorList>
    </citation>
    <scope>NUCLEOTIDE SEQUENCE [LARGE SCALE GENOMIC DNA]</scope>
</reference>
<name>A0A1G2BC67_9BACT</name>
<dbReference type="Proteomes" id="UP000176420">
    <property type="component" value="Unassembled WGS sequence"/>
</dbReference>
<evidence type="ECO:0000313" key="1">
    <source>
        <dbReference type="EMBL" id="OGY86306.1"/>
    </source>
</evidence>
<dbReference type="AlphaFoldDB" id="A0A1G2BC67"/>